<keyword evidence="6" id="KW-0408">Iron</keyword>
<evidence type="ECO:0000256" key="7">
    <source>
        <dbReference type="ARBA" id="ARBA00023065"/>
    </source>
</evidence>
<evidence type="ECO:0000256" key="12">
    <source>
        <dbReference type="RuleBase" id="RU003357"/>
    </source>
</evidence>
<evidence type="ECO:0000256" key="13">
    <source>
        <dbReference type="SAM" id="SignalP"/>
    </source>
</evidence>
<evidence type="ECO:0000256" key="1">
    <source>
        <dbReference type="ARBA" id="ARBA00004571"/>
    </source>
</evidence>
<evidence type="ECO:0000256" key="8">
    <source>
        <dbReference type="ARBA" id="ARBA00023077"/>
    </source>
</evidence>
<evidence type="ECO:0000259" key="14">
    <source>
        <dbReference type="Pfam" id="PF00593"/>
    </source>
</evidence>
<evidence type="ECO:0000256" key="3">
    <source>
        <dbReference type="ARBA" id="ARBA00022452"/>
    </source>
</evidence>
<keyword evidence="10 11" id="KW-0998">Cell outer membrane</keyword>
<feature type="signal peptide" evidence="13">
    <location>
        <begin position="1"/>
        <end position="22"/>
    </location>
</feature>
<feature type="chain" id="PRO_5047248452" evidence="13">
    <location>
        <begin position="23"/>
        <end position="830"/>
    </location>
</feature>
<dbReference type="Pfam" id="PF00593">
    <property type="entry name" value="TonB_dep_Rec_b-barrel"/>
    <property type="match status" value="1"/>
</dbReference>
<evidence type="ECO:0000256" key="5">
    <source>
        <dbReference type="ARBA" id="ARBA00022692"/>
    </source>
</evidence>
<dbReference type="RefSeq" id="WP_184152141.1">
    <property type="nucleotide sequence ID" value="NZ_JACHKA010000001.1"/>
</dbReference>
<dbReference type="Proteomes" id="UP001138540">
    <property type="component" value="Unassembled WGS sequence"/>
</dbReference>
<evidence type="ECO:0000313" key="17">
    <source>
        <dbReference type="Proteomes" id="UP001138540"/>
    </source>
</evidence>
<name>A0ABR6NET6_9SPHN</name>
<dbReference type="InterPro" id="IPR036942">
    <property type="entry name" value="Beta-barrel_TonB_sf"/>
</dbReference>
<evidence type="ECO:0000256" key="11">
    <source>
        <dbReference type="PROSITE-ProRule" id="PRU01360"/>
    </source>
</evidence>
<keyword evidence="4" id="KW-0410">Iron transport</keyword>
<keyword evidence="13" id="KW-0732">Signal</keyword>
<dbReference type="PROSITE" id="PS52016">
    <property type="entry name" value="TONB_DEPENDENT_REC_3"/>
    <property type="match status" value="1"/>
</dbReference>
<comment type="similarity">
    <text evidence="11 12">Belongs to the TonB-dependent receptor family.</text>
</comment>
<dbReference type="Gene3D" id="2.40.170.20">
    <property type="entry name" value="TonB-dependent receptor, beta-barrel domain"/>
    <property type="match status" value="3"/>
</dbReference>
<dbReference type="Pfam" id="PF07715">
    <property type="entry name" value="Plug"/>
    <property type="match status" value="1"/>
</dbReference>
<comment type="subcellular location">
    <subcellularLocation>
        <location evidence="1 11">Cell outer membrane</location>
        <topology evidence="1 11">Multi-pass membrane protein</topology>
    </subcellularLocation>
</comment>
<protein>
    <submittedName>
        <fullName evidence="16">Iron complex outermembrane receptor protein</fullName>
    </submittedName>
</protein>
<organism evidence="16 17">
    <name type="scientific">Sphingobium lignivorans</name>
    <dbReference type="NCBI Taxonomy" id="2735886"/>
    <lineage>
        <taxon>Bacteria</taxon>
        <taxon>Pseudomonadati</taxon>
        <taxon>Pseudomonadota</taxon>
        <taxon>Alphaproteobacteria</taxon>
        <taxon>Sphingomonadales</taxon>
        <taxon>Sphingomonadaceae</taxon>
        <taxon>Sphingobium</taxon>
    </lineage>
</organism>
<feature type="domain" description="TonB-dependent receptor plug" evidence="15">
    <location>
        <begin position="49"/>
        <end position="158"/>
    </location>
</feature>
<keyword evidence="16" id="KW-0675">Receptor</keyword>
<accession>A0ABR6NET6</accession>
<evidence type="ECO:0000256" key="2">
    <source>
        <dbReference type="ARBA" id="ARBA00022448"/>
    </source>
</evidence>
<dbReference type="InterPro" id="IPR000531">
    <property type="entry name" value="Beta-barrel_TonB"/>
</dbReference>
<dbReference type="PANTHER" id="PTHR32552:SF81">
    <property type="entry name" value="TONB-DEPENDENT OUTER MEMBRANE RECEPTOR"/>
    <property type="match status" value="1"/>
</dbReference>
<feature type="domain" description="TonB-dependent receptor-like beta-barrel" evidence="14">
    <location>
        <begin position="317"/>
        <end position="792"/>
    </location>
</feature>
<reference evidence="16 17" key="1">
    <citation type="submission" date="2020-08" db="EMBL/GenBank/DDBJ databases">
        <title>Exploring microbial biodiversity for novel pathways involved in the catabolism of aromatic compounds derived from lignin.</title>
        <authorList>
            <person name="Elkins J."/>
        </authorList>
    </citation>
    <scope>NUCLEOTIDE SEQUENCE [LARGE SCALE GENOMIC DNA]</scope>
    <source>
        <strain evidence="16 17">B1D3A</strain>
    </source>
</reference>
<proteinExistence type="inferred from homology"/>
<evidence type="ECO:0000256" key="9">
    <source>
        <dbReference type="ARBA" id="ARBA00023136"/>
    </source>
</evidence>
<evidence type="ECO:0000256" key="10">
    <source>
        <dbReference type="ARBA" id="ARBA00023237"/>
    </source>
</evidence>
<dbReference type="InterPro" id="IPR012910">
    <property type="entry name" value="Plug_dom"/>
</dbReference>
<keyword evidence="7" id="KW-0406">Ion transport</keyword>
<keyword evidence="17" id="KW-1185">Reference proteome</keyword>
<evidence type="ECO:0000256" key="4">
    <source>
        <dbReference type="ARBA" id="ARBA00022496"/>
    </source>
</evidence>
<gene>
    <name evidence="16" type="ORF">HNP60_001555</name>
</gene>
<keyword evidence="8 12" id="KW-0798">TonB box</keyword>
<keyword evidence="5 11" id="KW-0812">Transmembrane</keyword>
<evidence type="ECO:0000256" key="6">
    <source>
        <dbReference type="ARBA" id="ARBA00023004"/>
    </source>
</evidence>
<dbReference type="SUPFAM" id="SSF56935">
    <property type="entry name" value="Porins"/>
    <property type="match status" value="1"/>
</dbReference>
<keyword evidence="2 11" id="KW-0813">Transport</keyword>
<keyword evidence="9 11" id="KW-0472">Membrane</keyword>
<dbReference type="InterPro" id="IPR039426">
    <property type="entry name" value="TonB-dep_rcpt-like"/>
</dbReference>
<keyword evidence="3 11" id="KW-1134">Transmembrane beta strand</keyword>
<evidence type="ECO:0000259" key="15">
    <source>
        <dbReference type="Pfam" id="PF07715"/>
    </source>
</evidence>
<dbReference type="PANTHER" id="PTHR32552">
    <property type="entry name" value="FERRICHROME IRON RECEPTOR-RELATED"/>
    <property type="match status" value="1"/>
</dbReference>
<sequence>MKEVASTLALASAIVIASPVLAQDTAAAPREQGIQDIVVTATRQATNMQDTPIAITAVTSEALEERGLKSVADLTALVPNAEFRRTHGAFGPGVSASIRGIGASDTNIGNDPTVAYYVDDIYYPTLLGSNFDLLDIGHIEVLRGPQGTLFGRNSLAGAVNIVSKQPNFNEQSAYVELNVGQYNRTDVRAGFNLPLGENLALMVSGAFKKRQGYQKMLDFTCEMNRRGTPELAGDVPVYNLATTSNPRYTPDDCVVGHLGGEDVQAVRASMAWEPASNVRLTVTGEFIRDQSENPADTTLSLNPALNTPNENLTFGYYGVAYDSRFITGNPYTTYETYNDPIGAGTVIPGHTYYNGMSTHGGHTLPARNDLTNWGISAKLVVGLTSDIDLTAIAGYRSLDETHIYQKDGTPLMTEMTTNVVTNDYTTGELRLSGQHGWIDWVAGAFYFEASGFQHAVIDQPRTGLIRYLNNSFDPVSKAVYANATVRPFDNGLSFTGGLRYSDDKKVVSLSNLVETTPNPTDIEFDVTPEAKVLSWKLGVNYELSANMLVYASAATGYTLPGFNPRPQQPSQIAQFDGNESVAYELGAKLDMFDRRLRLNLAGFYTDFKTRPTALAGQELLLGPDGQPSPGNSILIPLPDAPEGSTTCRPRTPAEISSGVPGFSCITRSFYLNTPATIWGVEAEATAQPIDGLVLNGAVGYHKFSSPDVDNRAINPRQPEPFWSANAGIQYTIEGMPLGGTLTPRLDWSYQGSRAPSTRTTAWNQPGYSLFNTRLTYDLPDAGFAISAGVTNLFDKLYYENFFILQDSGQSNVQGQPAAPRQWYLQVKKTF</sequence>
<evidence type="ECO:0000313" key="16">
    <source>
        <dbReference type="EMBL" id="MBB5985581.1"/>
    </source>
</evidence>
<comment type="caution">
    <text evidence="16">The sequence shown here is derived from an EMBL/GenBank/DDBJ whole genome shotgun (WGS) entry which is preliminary data.</text>
</comment>
<dbReference type="EMBL" id="JACHKA010000001">
    <property type="protein sequence ID" value="MBB5985581.1"/>
    <property type="molecule type" value="Genomic_DNA"/>
</dbReference>